<gene>
    <name evidence="2" type="ORF">DXC81_03620</name>
</gene>
<dbReference type="PANTHER" id="PTHR42924:SF3">
    <property type="entry name" value="POLYMERASE_HISTIDINOL PHOSPHATASE N-TERMINAL DOMAIN-CONTAINING PROTEIN"/>
    <property type="match status" value="1"/>
</dbReference>
<dbReference type="GO" id="GO:0004534">
    <property type="term" value="F:5'-3' RNA exonuclease activity"/>
    <property type="evidence" value="ECO:0007669"/>
    <property type="project" value="TreeGrafter"/>
</dbReference>
<dbReference type="SMART" id="SM00481">
    <property type="entry name" value="POLIIIAc"/>
    <property type="match status" value="1"/>
</dbReference>
<dbReference type="InterPro" id="IPR016195">
    <property type="entry name" value="Pol/histidinol_Pase-like"/>
</dbReference>
<comment type="caution">
    <text evidence="2">The sequence shown here is derived from an EMBL/GenBank/DDBJ whole genome shotgun (WGS) entry which is preliminary data.</text>
</comment>
<accession>A0A3E4QVK6</accession>
<evidence type="ECO:0000313" key="2">
    <source>
        <dbReference type="EMBL" id="RGL11212.1"/>
    </source>
</evidence>
<dbReference type="Gene3D" id="3.20.20.140">
    <property type="entry name" value="Metal-dependent hydrolases"/>
    <property type="match status" value="1"/>
</dbReference>
<dbReference type="InterPro" id="IPR003141">
    <property type="entry name" value="Pol/His_phosphatase_N"/>
</dbReference>
<dbReference type="Pfam" id="PF02811">
    <property type="entry name" value="PHP"/>
    <property type="match status" value="1"/>
</dbReference>
<name>A0A3E4QVK6_9ACTN</name>
<dbReference type="EMBL" id="QSRJ01000003">
    <property type="protein sequence ID" value="RGL11212.1"/>
    <property type="molecule type" value="Genomic_DNA"/>
</dbReference>
<dbReference type="Proteomes" id="UP000260943">
    <property type="component" value="Unassembled WGS sequence"/>
</dbReference>
<dbReference type="InterPro" id="IPR052018">
    <property type="entry name" value="PHP_domain"/>
</dbReference>
<protein>
    <submittedName>
        <fullName evidence="2">PHP domain-containing protein</fullName>
    </submittedName>
</protein>
<dbReference type="AlphaFoldDB" id="A0A3E4QVK6"/>
<organism evidence="2 3">
    <name type="scientific">Collinsella tanakaei</name>
    <dbReference type="NCBI Taxonomy" id="626935"/>
    <lineage>
        <taxon>Bacteria</taxon>
        <taxon>Bacillati</taxon>
        <taxon>Actinomycetota</taxon>
        <taxon>Coriobacteriia</taxon>
        <taxon>Coriobacteriales</taxon>
        <taxon>Coriobacteriaceae</taxon>
        <taxon>Collinsella</taxon>
    </lineage>
</organism>
<reference evidence="2 3" key="1">
    <citation type="submission" date="2018-08" db="EMBL/GenBank/DDBJ databases">
        <title>A genome reference for cultivated species of the human gut microbiota.</title>
        <authorList>
            <person name="Zou Y."/>
            <person name="Xue W."/>
            <person name="Luo G."/>
        </authorList>
    </citation>
    <scope>NUCLEOTIDE SEQUENCE [LARGE SCALE GENOMIC DNA]</scope>
    <source>
        <strain evidence="2 3">TF08-14</strain>
    </source>
</reference>
<dbReference type="SUPFAM" id="SSF89550">
    <property type="entry name" value="PHP domain-like"/>
    <property type="match status" value="1"/>
</dbReference>
<dbReference type="Gene3D" id="1.10.150.650">
    <property type="match status" value="1"/>
</dbReference>
<proteinExistence type="predicted"/>
<sequence>MAMEYGSPAGTLDLHMHSVYSDGSETVEGLIAAAQGMRLAGIAVTDHDCLRQLSSIRAAARGAAVPVLAGVEVSAMDPATGHKLHVLAYGLEATPAGDGPLERMVDATLFARTQLSLWQAWTIMRAGETFDGRELSLDEAIGVGSRSTGFYRQHLMEAFSHLPNADERHQACVKRLFKGGGIADRTIDYPAAEDAVRAIREQGGVAVLAHPGQMDSWAAVPGLVRAGLQGIEVHHPDHSLADVERARRVAAEYGLFATGGSDYHGTFGKPKAVGCRYIGADEAGERVSRLFEDEVRLS</sequence>
<feature type="domain" description="Polymerase/histidinol phosphatase N-terminal" evidence="1">
    <location>
        <begin position="12"/>
        <end position="77"/>
    </location>
</feature>
<evidence type="ECO:0000313" key="3">
    <source>
        <dbReference type="Proteomes" id="UP000260943"/>
    </source>
</evidence>
<dbReference type="CDD" id="cd07438">
    <property type="entry name" value="PHP_HisPPase_AMP"/>
    <property type="match status" value="1"/>
</dbReference>
<evidence type="ECO:0000259" key="1">
    <source>
        <dbReference type="SMART" id="SM00481"/>
    </source>
</evidence>
<dbReference type="PANTHER" id="PTHR42924">
    <property type="entry name" value="EXONUCLEASE"/>
    <property type="match status" value="1"/>
</dbReference>
<dbReference type="RefSeq" id="WP_117679222.1">
    <property type="nucleotide sequence ID" value="NZ_CATVZY010000010.1"/>
</dbReference>
<dbReference type="GO" id="GO:0035312">
    <property type="term" value="F:5'-3' DNA exonuclease activity"/>
    <property type="evidence" value="ECO:0007669"/>
    <property type="project" value="TreeGrafter"/>
</dbReference>
<dbReference type="InterPro" id="IPR004013">
    <property type="entry name" value="PHP_dom"/>
</dbReference>